<evidence type="ECO:0000256" key="8">
    <source>
        <dbReference type="ARBA" id="ARBA00022801"/>
    </source>
</evidence>
<dbReference type="AlphaFoldDB" id="A0A069DVP1"/>
<dbReference type="InterPro" id="IPR017455">
    <property type="entry name" value="Znf_FYVE-rel"/>
</dbReference>
<dbReference type="InterPro" id="IPR003595">
    <property type="entry name" value="Tyr_Pase_cat"/>
</dbReference>
<dbReference type="GO" id="GO:0008270">
    <property type="term" value="F:zinc ion binding"/>
    <property type="evidence" value="ECO:0007669"/>
    <property type="project" value="UniProtKB-KW"/>
</dbReference>
<evidence type="ECO:0000313" key="19">
    <source>
        <dbReference type="EMBL" id="JAC88173.1"/>
    </source>
</evidence>
<dbReference type="GO" id="GO:0012505">
    <property type="term" value="C:endomembrane system"/>
    <property type="evidence" value="ECO:0007669"/>
    <property type="project" value="UniProtKB-SubCell"/>
</dbReference>
<keyword evidence="9" id="KW-0862">Zinc</keyword>
<feature type="binding site" evidence="14">
    <location>
        <begin position="334"/>
        <end position="340"/>
    </location>
    <ligand>
        <name>substrate</name>
    </ligand>
</feature>
<feature type="domain" description="Myotubularin phosphatase" evidence="18">
    <location>
        <begin position="124"/>
        <end position="496"/>
    </location>
</feature>
<evidence type="ECO:0000259" key="17">
    <source>
        <dbReference type="PROSITE" id="PS50178"/>
    </source>
</evidence>
<dbReference type="SUPFAM" id="SSF50729">
    <property type="entry name" value="PH domain-like"/>
    <property type="match status" value="1"/>
</dbReference>
<sequence length="676" mass="77225">MDLIKTPKVENVRMLDRYNSRKNFEGTLYVTATHLIFVDPVNNKETWILHMQIATVEKLPLTTTGSPLLVRCKTFRSATFVIPRERDCHEVYTTLLQLSQPTDIQELYCFRYTSSSEAIPKTAGWNFFDLQAEYQRMKVPNEHWCLTLLNQDYELCDTYPSYLYVPATATQAILVGSSKFRSKGRLPVLTYLHKNKAAICRCSQPLSGFSARCMEDEQMLNCIVATNPRSQNMIVVDTRPRINAMANRATGKGYENENFYENIKFHFLGVENIHVMRSSLTKLIDTCELKNPTMSAFLSGLEASGWLKHIKSILDTSWFIAQAVQSGVTVLVHCSDGWDRTAQVCSLAALFLDPYYRTIQGIQALVEKDWLSFGHKFTDRVGHMAGDPKEVSPVFTQFIDSIWQLYQQAPAAFQFNERFLLLLHDHVSSCQFGTFIGNSEKERRDLCLSDRTFSLWGYMANHTKEYYNCLYNPEACDEILKPSLAPQTIKFWRGMYCRFEEGIHPRESVSELLRVANDHSSSLEDHIKLLQKRITSLKGLLSERGAKKEDKSDKVTVSFSPDKEDGTLKNALDETISIKAAKVTDKKPSPMEPPGLDVMSLALDWKSFRNVKECSCATRFDHSTWKYHCWECGEVLCTRCIDKNIKLPGHLYLGVVPVCQPCHNRITRTSSVDVPN</sequence>
<keyword evidence="10" id="KW-0443">Lipid metabolism</keyword>
<dbReference type="PROSITE" id="PS50056">
    <property type="entry name" value="TYR_PHOSPHATASE_2"/>
    <property type="match status" value="1"/>
</dbReference>
<evidence type="ECO:0000256" key="12">
    <source>
        <dbReference type="ARBA" id="ARBA00032571"/>
    </source>
</evidence>
<dbReference type="InterPro" id="IPR029021">
    <property type="entry name" value="Prot-tyrosine_phosphatase-like"/>
</dbReference>
<evidence type="ECO:0000256" key="2">
    <source>
        <dbReference type="ARBA" id="ARBA00004496"/>
    </source>
</evidence>
<evidence type="ECO:0000259" key="18">
    <source>
        <dbReference type="PROSITE" id="PS51339"/>
    </source>
</evidence>
<evidence type="ECO:0000256" key="9">
    <source>
        <dbReference type="ARBA" id="ARBA00022833"/>
    </source>
</evidence>
<dbReference type="SMART" id="SM00404">
    <property type="entry name" value="PTPc_motif"/>
    <property type="match status" value="1"/>
</dbReference>
<dbReference type="CDD" id="cd13210">
    <property type="entry name" value="PH-GRAM_MTMR6-like"/>
    <property type="match status" value="1"/>
</dbReference>
<dbReference type="PROSITE" id="PS51339">
    <property type="entry name" value="PPASE_MYOTUBULARIN"/>
    <property type="match status" value="1"/>
</dbReference>
<comment type="subcellular location">
    <subcellularLocation>
        <location evidence="2">Cytoplasm</location>
    </subcellularLocation>
    <subcellularLocation>
        <location evidence="1">Endomembrane system</location>
        <topology evidence="1">Peripheral membrane protein</topology>
    </subcellularLocation>
</comment>
<keyword evidence="11" id="KW-0472">Membrane</keyword>
<keyword evidence="7 15" id="KW-0863">Zinc-finger</keyword>
<dbReference type="Pfam" id="PF21098">
    <property type="entry name" value="PH-GRAM_MTMR6-like"/>
    <property type="match status" value="1"/>
</dbReference>
<accession>A0A069DVP1</accession>
<dbReference type="InterPro" id="IPR048994">
    <property type="entry name" value="PH-GRAM_MTMR6-9"/>
</dbReference>
<dbReference type="FunFam" id="2.30.29.30:FF:000135">
    <property type="entry name" value="Myotubularin related protein 6"/>
    <property type="match status" value="1"/>
</dbReference>
<feature type="binding site" evidence="14">
    <location>
        <begin position="272"/>
        <end position="273"/>
    </location>
    <ligand>
        <name>substrate</name>
    </ligand>
</feature>
<dbReference type="InterPro" id="IPR011011">
    <property type="entry name" value="Znf_FYVE_PHD"/>
</dbReference>
<dbReference type="SMART" id="SM00064">
    <property type="entry name" value="FYVE"/>
    <property type="match status" value="1"/>
</dbReference>
<feature type="active site" description="Phosphocysteine intermediate" evidence="13">
    <location>
        <position position="334"/>
    </location>
</feature>
<keyword evidence="8" id="KW-0378">Hydrolase</keyword>
<dbReference type="Gene3D" id="2.30.29.30">
    <property type="entry name" value="Pleckstrin-homology domain (PH domain)/Phosphotyrosine-binding domain (PTB)"/>
    <property type="match status" value="1"/>
</dbReference>
<dbReference type="PANTHER" id="PTHR10807:SF8">
    <property type="entry name" value="PHOSPHATIDYLINOSITOL-3-PHOSPHATE PHOSPHATASE"/>
    <property type="match status" value="1"/>
</dbReference>
<dbReference type="Pfam" id="PF06602">
    <property type="entry name" value="Myotub-related"/>
    <property type="match status" value="1"/>
</dbReference>
<evidence type="ECO:0000256" key="13">
    <source>
        <dbReference type="PIRSR" id="PIRSR630564-1"/>
    </source>
</evidence>
<comment type="similarity">
    <text evidence="3">Belongs to the protein-tyrosine phosphatase family. Non-receptor class myotubularin subfamily.</text>
</comment>
<dbReference type="PROSITE" id="PS50178">
    <property type="entry name" value="ZF_FYVE"/>
    <property type="match status" value="1"/>
</dbReference>
<reference evidence="19" key="1">
    <citation type="journal article" date="2015" name="J. Med. Entomol.">
        <title>A Deep Insight Into the Sialotranscriptome of the Chagas Disease Vector, Panstrongylus megistus (Hemiptera: Heteroptera).</title>
        <authorList>
            <person name="Ribeiro J.M."/>
            <person name="Schwarz A."/>
            <person name="Francischetti I.M."/>
        </authorList>
    </citation>
    <scope>NUCLEOTIDE SEQUENCE</scope>
    <source>
        <tissue evidence="19">Salivary glands</tissue>
    </source>
</reference>
<dbReference type="InterPro" id="IPR013083">
    <property type="entry name" value="Znf_RING/FYVE/PHD"/>
</dbReference>
<dbReference type="GO" id="GO:0004438">
    <property type="term" value="F:phosphatidylinositol-3-phosphate phosphatase activity"/>
    <property type="evidence" value="ECO:0007669"/>
    <property type="project" value="TreeGrafter"/>
</dbReference>
<dbReference type="Pfam" id="PF01363">
    <property type="entry name" value="FYVE"/>
    <property type="match status" value="1"/>
</dbReference>
<name>A0A069DVP1_9HEMI</name>
<dbReference type="InterPro" id="IPR010569">
    <property type="entry name" value="Myotubularin-like_Pase_dom"/>
</dbReference>
<evidence type="ECO:0000256" key="4">
    <source>
        <dbReference type="ARBA" id="ARBA00012903"/>
    </source>
</evidence>
<feature type="domain" description="FYVE-type" evidence="17">
    <location>
        <begin position="616"/>
        <end position="667"/>
    </location>
</feature>
<feature type="domain" description="Tyrosine specific protein phosphatases" evidence="16">
    <location>
        <begin position="304"/>
        <end position="350"/>
    </location>
</feature>
<dbReference type="EC" id="3.1.3.95" evidence="4"/>
<evidence type="ECO:0000256" key="7">
    <source>
        <dbReference type="ARBA" id="ARBA00022771"/>
    </source>
</evidence>
<dbReference type="CDD" id="cd15738">
    <property type="entry name" value="FYVE_MTMR_unchar"/>
    <property type="match status" value="1"/>
</dbReference>
<dbReference type="SUPFAM" id="SSF57903">
    <property type="entry name" value="FYVE/PHD zinc finger"/>
    <property type="match status" value="1"/>
</dbReference>
<evidence type="ECO:0000256" key="11">
    <source>
        <dbReference type="ARBA" id="ARBA00023136"/>
    </source>
</evidence>
<evidence type="ECO:0000256" key="14">
    <source>
        <dbReference type="PIRSR" id="PIRSR630564-2"/>
    </source>
</evidence>
<evidence type="ECO:0000256" key="15">
    <source>
        <dbReference type="PROSITE-ProRule" id="PRU00091"/>
    </source>
</evidence>
<dbReference type="InterPro" id="IPR000306">
    <property type="entry name" value="Znf_FYVE"/>
</dbReference>
<dbReference type="GO" id="GO:0005737">
    <property type="term" value="C:cytoplasm"/>
    <property type="evidence" value="ECO:0007669"/>
    <property type="project" value="UniProtKB-SubCell"/>
</dbReference>
<dbReference type="InterPro" id="IPR030564">
    <property type="entry name" value="Myotubularin"/>
</dbReference>
<dbReference type="EMBL" id="GBGD01000716">
    <property type="protein sequence ID" value="JAC88173.1"/>
    <property type="molecule type" value="mRNA"/>
</dbReference>
<evidence type="ECO:0000256" key="5">
    <source>
        <dbReference type="ARBA" id="ARBA00022490"/>
    </source>
</evidence>
<proteinExistence type="evidence at transcript level"/>
<dbReference type="InterPro" id="IPR011993">
    <property type="entry name" value="PH-like_dom_sf"/>
</dbReference>
<dbReference type="SUPFAM" id="SSF52799">
    <property type="entry name" value="(Phosphotyrosine protein) phosphatases II"/>
    <property type="match status" value="1"/>
</dbReference>
<keyword evidence="5" id="KW-0963">Cytoplasm</keyword>
<evidence type="ECO:0000256" key="6">
    <source>
        <dbReference type="ARBA" id="ARBA00022723"/>
    </source>
</evidence>
<dbReference type="InterPro" id="IPR000387">
    <property type="entry name" value="Tyr_Pase_dom"/>
</dbReference>
<dbReference type="Gene3D" id="3.30.40.10">
    <property type="entry name" value="Zinc/RING finger domain, C3HC4 (zinc finger)"/>
    <property type="match status" value="1"/>
</dbReference>
<evidence type="ECO:0000256" key="10">
    <source>
        <dbReference type="ARBA" id="ARBA00023098"/>
    </source>
</evidence>
<organism evidence="19">
    <name type="scientific">Panstrongylus megistus</name>
    <dbReference type="NCBI Taxonomy" id="65343"/>
    <lineage>
        <taxon>Eukaryota</taxon>
        <taxon>Metazoa</taxon>
        <taxon>Ecdysozoa</taxon>
        <taxon>Arthropoda</taxon>
        <taxon>Hexapoda</taxon>
        <taxon>Insecta</taxon>
        <taxon>Pterygota</taxon>
        <taxon>Neoptera</taxon>
        <taxon>Paraneoptera</taxon>
        <taxon>Hemiptera</taxon>
        <taxon>Heteroptera</taxon>
        <taxon>Panheteroptera</taxon>
        <taxon>Cimicomorpha</taxon>
        <taxon>Reduviidae</taxon>
        <taxon>Triatominae</taxon>
        <taxon>Panstrongylus</taxon>
    </lineage>
</organism>
<protein>
    <recommendedName>
        <fullName evidence="4">phosphatidylinositol-3,5-bisphosphate 3-phosphatase</fullName>
        <ecNumber evidence="4">3.1.3.95</ecNumber>
    </recommendedName>
    <alternativeName>
        <fullName evidence="12">Phosphatidylinositol-3,5-bisphosphate 3-phosphatase</fullName>
    </alternativeName>
</protein>
<evidence type="ECO:0000259" key="16">
    <source>
        <dbReference type="PROSITE" id="PS50056"/>
    </source>
</evidence>
<dbReference type="GO" id="GO:0046856">
    <property type="term" value="P:phosphatidylinositol dephosphorylation"/>
    <property type="evidence" value="ECO:0007669"/>
    <property type="project" value="TreeGrafter"/>
</dbReference>
<keyword evidence="6" id="KW-0479">Metal-binding</keyword>
<evidence type="ECO:0000256" key="1">
    <source>
        <dbReference type="ARBA" id="ARBA00004184"/>
    </source>
</evidence>
<dbReference type="CDD" id="cd14532">
    <property type="entry name" value="PTP-MTMR6-like"/>
    <property type="match status" value="1"/>
</dbReference>
<dbReference type="PROSITE" id="PS00383">
    <property type="entry name" value="TYR_PHOSPHATASE_1"/>
    <property type="match status" value="1"/>
</dbReference>
<dbReference type="PANTHER" id="PTHR10807">
    <property type="entry name" value="MYOTUBULARIN-RELATED"/>
    <property type="match status" value="1"/>
</dbReference>
<evidence type="ECO:0000256" key="3">
    <source>
        <dbReference type="ARBA" id="ARBA00007471"/>
    </source>
</evidence>
<dbReference type="InterPro" id="IPR016130">
    <property type="entry name" value="Tyr_Pase_AS"/>
</dbReference>
<dbReference type="GO" id="GO:0052629">
    <property type="term" value="F:phosphatidylinositol-3,5-bisphosphate 3-phosphatase activity"/>
    <property type="evidence" value="ECO:0007669"/>
    <property type="project" value="UniProtKB-EC"/>
</dbReference>